<proteinExistence type="predicted"/>
<comment type="caution">
    <text evidence="1">The sequence shown here is derived from an EMBL/GenBank/DDBJ whole genome shotgun (WGS) entry which is preliminary data.</text>
</comment>
<dbReference type="AlphaFoldDB" id="A0ABD7PVR4"/>
<protein>
    <submittedName>
        <fullName evidence="1">Uncharacterized protein</fullName>
    </submittedName>
</protein>
<organism evidence="1 2">
    <name type="scientific">Rhizobium leguminosarum</name>
    <dbReference type="NCBI Taxonomy" id="384"/>
    <lineage>
        <taxon>Bacteria</taxon>
        <taxon>Pseudomonadati</taxon>
        <taxon>Pseudomonadota</taxon>
        <taxon>Alphaproteobacteria</taxon>
        <taxon>Hyphomicrobiales</taxon>
        <taxon>Rhizobiaceae</taxon>
        <taxon>Rhizobium/Agrobacterium group</taxon>
        <taxon>Rhizobium</taxon>
    </lineage>
</organism>
<dbReference type="RefSeq" id="WP_033179687.1">
    <property type="nucleotide sequence ID" value="NZ_JACDJD010000019.1"/>
</dbReference>
<sequence length="64" mass="7099">MDDLAAHLKELESTRAADPQDGFAALSPLDIWPFPVNALYCDVVLWLEPVTSHSLRQFQNNSSG</sequence>
<reference evidence="1 2" key="1">
    <citation type="submission" date="2019-02" db="EMBL/GenBank/DDBJ databases">
        <title>The genomic architecture of introgression among sibling species of bacteria.</title>
        <authorList>
            <person name="Cavassim M.I.A."/>
            <person name="Moeskjaer S."/>
            <person name="Moslemi C."/>
            <person name="Fields B."/>
            <person name="Bachmann A."/>
            <person name="Vilhjalmsson B."/>
            <person name="Schierup M.H."/>
            <person name="Young J.P.W."/>
            <person name="Andersen S.U."/>
        </authorList>
    </citation>
    <scope>NUCLEOTIDE SEQUENCE [LARGE SCALE GENOMIC DNA]</scope>
    <source>
        <strain evidence="1 2">SM151B</strain>
    </source>
</reference>
<accession>A0ABD7PVR4</accession>
<dbReference type="Proteomes" id="UP000292036">
    <property type="component" value="Unassembled WGS sequence"/>
</dbReference>
<gene>
    <name evidence="1" type="ORF">ELI19_18140</name>
</gene>
<evidence type="ECO:0000313" key="1">
    <source>
        <dbReference type="EMBL" id="TAW31300.1"/>
    </source>
</evidence>
<name>A0ABD7PVR4_RHILE</name>
<dbReference type="GeneID" id="303216150"/>
<evidence type="ECO:0000313" key="2">
    <source>
        <dbReference type="Proteomes" id="UP000292036"/>
    </source>
</evidence>
<dbReference type="EMBL" id="SIPS01000001">
    <property type="protein sequence ID" value="TAW31300.1"/>
    <property type="molecule type" value="Genomic_DNA"/>
</dbReference>